<evidence type="ECO:0000313" key="3">
    <source>
        <dbReference type="Proteomes" id="UP000198323"/>
    </source>
</evidence>
<proteinExistence type="predicted"/>
<dbReference type="Proteomes" id="UP000198323">
    <property type="component" value="Unassembled WGS sequence"/>
</dbReference>
<evidence type="ECO:0000256" key="1">
    <source>
        <dbReference type="SAM" id="MobiDB-lite"/>
    </source>
</evidence>
<name>A0A226N370_CALSU</name>
<keyword evidence="3" id="KW-1185">Reference proteome</keyword>
<dbReference type="EMBL" id="MCFN01000257">
    <property type="protein sequence ID" value="OXB61750.1"/>
    <property type="molecule type" value="Genomic_DNA"/>
</dbReference>
<reference evidence="2 3" key="1">
    <citation type="submission" date="2016-07" db="EMBL/GenBank/DDBJ databases">
        <title>Disparate Historic Effective Population Sizes Predicted by Modern Levels of Genome Diversity for the Scaled Quail (Callipepla squamata) and the Northern Bobwhite (Colinus virginianus): Inferences from First and Second Generation Draft Genome Assemblies for Sympatric New World Quail.</title>
        <authorList>
            <person name="Oldeschulte D.L."/>
            <person name="Halley Y.A."/>
            <person name="Bhattarai E.K."/>
            <person name="Brashear W.A."/>
            <person name="Hill J."/>
            <person name="Metz R.P."/>
            <person name="Johnson C.D."/>
            <person name="Rollins D."/>
            <person name="Peterson M.J."/>
            <person name="Bickhart D.M."/>
            <person name="Decker J.E."/>
            <person name="Seabury C.M."/>
        </authorList>
    </citation>
    <scope>NUCLEOTIDE SEQUENCE [LARGE SCALE GENOMIC DNA]</scope>
    <source>
        <strain evidence="2 3">Texas</strain>
        <tissue evidence="2">Leg muscle</tissue>
    </source>
</reference>
<dbReference type="OrthoDB" id="9106579at2759"/>
<accession>A0A226N370</accession>
<feature type="region of interest" description="Disordered" evidence="1">
    <location>
        <begin position="1"/>
        <end position="21"/>
    </location>
</feature>
<protein>
    <submittedName>
        <fullName evidence="2">Uncharacterized protein</fullName>
    </submittedName>
</protein>
<comment type="caution">
    <text evidence="2">The sequence shown here is derived from an EMBL/GenBank/DDBJ whole genome shotgun (WGS) entry which is preliminary data.</text>
</comment>
<evidence type="ECO:0000313" key="2">
    <source>
        <dbReference type="EMBL" id="OXB61750.1"/>
    </source>
</evidence>
<organism evidence="2 3">
    <name type="scientific">Callipepla squamata</name>
    <name type="common">Scaled quail</name>
    <dbReference type="NCBI Taxonomy" id="9009"/>
    <lineage>
        <taxon>Eukaryota</taxon>
        <taxon>Metazoa</taxon>
        <taxon>Chordata</taxon>
        <taxon>Craniata</taxon>
        <taxon>Vertebrata</taxon>
        <taxon>Euteleostomi</taxon>
        <taxon>Archelosauria</taxon>
        <taxon>Archosauria</taxon>
        <taxon>Dinosauria</taxon>
        <taxon>Saurischia</taxon>
        <taxon>Theropoda</taxon>
        <taxon>Coelurosauria</taxon>
        <taxon>Aves</taxon>
        <taxon>Neognathae</taxon>
        <taxon>Galloanserae</taxon>
        <taxon>Galliformes</taxon>
        <taxon>Odontophoridae</taxon>
        <taxon>Callipepla</taxon>
    </lineage>
</organism>
<sequence>MSQARRSPGRVPLSIYPDGAPEEQTYGSLLAAPDTAEQMELNISSAIQVGHQLALIGDEFNRDYSRKIEDTLLHLARRFASFLSGVSARSWCLQLCWLSLVGGP</sequence>
<gene>
    <name evidence="2" type="ORF">ASZ78_002315</name>
</gene>
<dbReference type="STRING" id="9009.A0A226N370"/>
<dbReference type="AlphaFoldDB" id="A0A226N370"/>